<evidence type="ECO:0000256" key="2">
    <source>
        <dbReference type="SAM" id="MobiDB-lite"/>
    </source>
</evidence>
<comment type="caution">
    <text evidence="4">The sequence shown here is derived from an EMBL/GenBank/DDBJ whole genome shotgun (WGS) entry which is preliminary data.</text>
</comment>
<feature type="coiled-coil region" evidence="1">
    <location>
        <begin position="617"/>
        <end position="654"/>
    </location>
</feature>
<keyword evidence="5" id="KW-1185">Reference proteome</keyword>
<keyword evidence="3" id="KW-0472">Membrane</keyword>
<feature type="coiled-coil region" evidence="1">
    <location>
        <begin position="173"/>
        <end position="207"/>
    </location>
</feature>
<feature type="transmembrane region" description="Helical" evidence="3">
    <location>
        <begin position="440"/>
        <end position="461"/>
    </location>
</feature>
<dbReference type="OrthoDB" id="9764467at2"/>
<evidence type="ECO:0000256" key="3">
    <source>
        <dbReference type="SAM" id="Phobius"/>
    </source>
</evidence>
<keyword evidence="3" id="KW-1133">Transmembrane helix</keyword>
<evidence type="ECO:0008006" key="6">
    <source>
        <dbReference type="Google" id="ProtNLM"/>
    </source>
</evidence>
<evidence type="ECO:0000313" key="5">
    <source>
        <dbReference type="Proteomes" id="UP000249169"/>
    </source>
</evidence>
<gene>
    <name evidence="4" type="ORF">DL240_14775</name>
</gene>
<organism evidence="4 5">
    <name type="scientific">Lujinxingia litoralis</name>
    <dbReference type="NCBI Taxonomy" id="2211119"/>
    <lineage>
        <taxon>Bacteria</taxon>
        <taxon>Deltaproteobacteria</taxon>
        <taxon>Bradymonadales</taxon>
        <taxon>Lujinxingiaceae</taxon>
        <taxon>Lujinxingia</taxon>
    </lineage>
</organism>
<dbReference type="AlphaFoldDB" id="A0A328C2Q6"/>
<proteinExistence type="predicted"/>
<evidence type="ECO:0000313" key="4">
    <source>
        <dbReference type="EMBL" id="RAL20935.1"/>
    </source>
</evidence>
<dbReference type="RefSeq" id="WP_111730666.1">
    <property type="nucleotide sequence ID" value="NZ_QHKO01000007.1"/>
</dbReference>
<dbReference type="Gene3D" id="3.40.50.300">
    <property type="entry name" value="P-loop containing nucleotide triphosphate hydrolases"/>
    <property type="match status" value="2"/>
</dbReference>
<sequence>MLSNDVRFEKVEVRRAAAFRPPGFQVDSLAEGINIIFGPNASGKTTLARSVETLLWPDKPALENAELVARLSYRGEQWHVEVQGARSTRQRDGIPAQDALPLPPSSARDRYYLCLHELLEADNRSFAETIMRESVGGYDVPKAANSLGFTEPNIRSDSLTKAAKNTKTAWHDARQKQEELSHEESRLEELTRKLEEHDDKLKRKSLLEHALRYHATRQAFQAAKAKLEDFPPAMHKLRGDEKDRLQDLRTRRSNAARKRDEAQAIINDSKKEIDASPIPITGLPESLFDTQARRINDLKRLEELQLSLHREFDSAQKRRDASLALIGEGNALSDPGTIDARAIREIHNLALEADKVRGGLQAMRALQDILDGQDTHTSAERVLQALRYLQQWLRSPGPVASTAPEAPSRKSARRVVLICALLIAALGFTLVFLLHVAWCALLLIAGALGWVFWASAPTPLAGAENRRAMFRQEYEKLDITPPRTWNEDAVDERIRELEESHARAVLSDLKSARWKSEQREFDELKAREQKLEHACQALADTLGLSLQEPLKREPADLFWLIKHLQEWQAACADVLAKDAELTTAADQASALRLEIHDALRPFGVLSVDGSAHAHAELETLKRQHSNLRSLLEEVHRAEKDVAAADQELRECDEALEALFLRLDLAIDDDHGLMTLCRQLSSFEENSSDARDKASTFEYEKGRLVAHQGFTEELIEASDSSLSNELNKIEEKLAQRDYLLQERQDIETRIGAAKKSHDVLDKRGAYEDALHTLSSKREKTYAQLIGHHLADFLREETRDRDRPLVFHRANQLFSEITRGRYRLVIEGGDSPQFRAFDEVREIGQNLNELSSGTRVQLLLAVRVAFVEHQERGARLPLILDETLANSDDLRAEAIMEAIERISVSGRQIFYLTAQHDEVAKWRLRLERSTVSSRFIELGSSEGNANYRDIYDDTSLPPAPVMVPPPQGLSHAEYGLRLKVPRRLNPHDPAGAVHLWFLIENTTVLHSVLERGITYWGALKSLQEQGELSINSLTPQLLARIQAGQRALETFTDAWLVGRGKPVTRADLEASGAVSGAFIDEVSERCEELNGDARALLDLLERGDVARFRANKISDLEEFLADRGFLDPRKPLSREELWLRVIGSVSSELDSGVVDDAYLRRLIARATGRDINASKDLPLAEYHG</sequence>
<feature type="region of interest" description="Disordered" evidence="2">
    <location>
        <begin position="231"/>
        <end position="260"/>
    </location>
</feature>
<keyword evidence="1" id="KW-0175">Coiled coil</keyword>
<dbReference type="SUPFAM" id="SSF52540">
    <property type="entry name" value="P-loop containing nucleoside triphosphate hydrolases"/>
    <property type="match status" value="1"/>
</dbReference>
<dbReference type="Proteomes" id="UP000249169">
    <property type="component" value="Unassembled WGS sequence"/>
</dbReference>
<dbReference type="PANTHER" id="PTHR41259">
    <property type="entry name" value="DOUBLE-STRAND BREAK REPAIR RAD50 ATPASE, PUTATIVE-RELATED"/>
    <property type="match status" value="1"/>
</dbReference>
<keyword evidence="3" id="KW-0812">Transmembrane</keyword>
<reference evidence="4 5" key="1">
    <citation type="submission" date="2018-05" db="EMBL/GenBank/DDBJ databases">
        <title>Lujinxingia marina gen. nov. sp. nov., a new facultative anaerobic member of the class Deltaproteobacteria, and proposal of Lujinxingaceae fam. nov.</title>
        <authorList>
            <person name="Li C.-M."/>
        </authorList>
    </citation>
    <scope>NUCLEOTIDE SEQUENCE [LARGE SCALE GENOMIC DNA]</scope>
    <source>
        <strain evidence="4 5">B210</strain>
    </source>
</reference>
<dbReference type="InterPro" id="IPR027417">
    <property type="entry name" value="P-loop_NTPase"/>
</dbReference>
<accession>A0A328C2Q6</accession>
<dbReference type="EMBL" id="QHKO01000007">
    <property type="protein sequence ID" value="RAL20935.1"/>
    <property type="molecule type" value="Genomic_DNA"/>
</dbReference>
<feature type="compositionally biased region" description="Basic and acidic residues" evidence="2">
    <location>
        <begin position="237"/>
        <end position="250"/>
    </location>
</feature>
<evidence type="ECO:0000256" key="1">
    <source>
        <dbReference type="SAM" id="Coils"/>
    </source>
</evidence>
<name>A0A328C2Q6_9DELT</name>
<protein>
    <recommendedName>
        <fullName evidence="6">Rad50/SbcC-type AAA domain-containing protein</fullName>
    </recommendedName>
</protein>
<feature type="transmembrane region" description="Helical" evidence="3">
    <location>
        <begin position="415"/>
        <end position="434"/>
    </location>
</feature>
<dbReference type="PANTHER" id="PTHR41259:SF1">
    <property type="entry name" value="DOUBLE-STRAND BREAK REPAIR RAD50 ATPASE, PUTATIVE-RELATED"/>
    <property type="match status" value="1"/>
</dbReference>